<accession>A0AA36GEV8</accession>
<dbReference type="AlphaFoldDB" id="A0AA36GEV8"/>
<keyword evidence="4" id="KW-1185">Reference proteome</keyword>
<evidence type="ECO:0000313" key="3">
    <source>
        <dbReference type="EMBL" id="CAJ0589719.1"/>
    </source>
</evidence>
<organism evidence="3 4">
    <name type="scientific">Cylicocyclus nassatus</name>
    <name type="common">Nematode worm</name>
    <dbReference type="NCBI Taxonomy" id="53992"/>
    <lineage>
        <taxon>Eukaryota</taxon>
        <taxon>Metazoa</taxon>
        <taxon>Ecdysozoa</taxon>
        <taxon>Nematoda</taxon>
        <taxon>Chromadorea</taxon>
        <taxon>Rhabditida</taxon>
        <taxon>Rhabditina</taxon>
        <taxon>Rhabditomorpha</taxon>
        <taxon>Strongyloidea</taxon>
        <taxon>Strongylidae</taxon>
        <taxon>Cylicocyclus</taxon>
    </lineage>
</organism>
<feature type="compositionally biased region" description="Basic and acidic residues" evidence="1">
    <location>
        <begin position="59"/>
        <end position="71"/>
    </location>
</feature>
<evidence type="ECO:0000256" key="2">
    <source>
        <dbReference type="SAM" id="Phobius"/>
    </source>
</evidence>
<name>A0AA36GEV8_CYLNA</name>
<reference evidence="3" key="1">
    <citation type="submission" date="2023-07" db="EMBL/GenBank/DDBJ databases">
        <authorList>
            <consortium name="CYATHOMIX"/>
        </authorList>
    </citation>
    <scope>NUCLEOTIDE SEQUENCE</scope>
    <source>
        <strain evidence="3">N/A</strain>
    </source>
</reference>
<evidence type="ECO:0000256" key="1">
    <source>
        <dbReference type="SAM" id="MobiDB-lite"/>
    </source>
</evidence>
<proteinExistence type="predicted"/>
<gene>
    <name evidence="3" type="ORF">CYNAS_LOCUS1702</name>
</gene>
<comment type="caution">
    <text evidence="3">The sequence shown here is derived from an EMBL/GenBank/DDBJ whole genome shotgun (WGS) entry which is preliminary data.</text>
</comment>
<dbReference type="EMBL" id="CATQJL010000001">
    <property type="protein sequence ID" value="CAJ0589719.1"/>
    <property type="molecule type" value="Genomic_DNA"/>
</dbReference>
<feature type="transmembrane region" description="Helical" evidence="2">
    <location>
        <begin position="12"/>
        <end position="36"/>
    </location>
</feature>
<keyword evidence="2" id="KW-0472">Membrane</keyword>
<feature type="region of interest" description="Disordered" evidence="1">
    <location>
        <begin position="42"/>
        <end position="112"/>
    </location>
</feature>
<sequence length="112" mass="11919">MIARQIISLLNIFDCVMLLTATALLISIMVTIYLFGCGGKDRSRTQAGAQEPPTVSKQLEAKAPKSAEHAPDPNAGPSVNRSVKSKVEDDGGYESCPDMTPSQLAKAAKLQD</sequence>
<dbReference type="Proteomes" id="UP001176961">
    <property type="component" value="Unassembled WGS sequence"/>
</dbReference>
<keyword evidence="2" id="KW-1133">Transmembrane helix</keyword>
<feature type="compositionally biased region" description="Polar residues" evidence="1">
    <location>
        <begin position="45"/>
        <end position="57"/>
    </location>
</feature>
<protein>
    <submittedName>
        <fullName evidence="3">Uncharacterized protein</fullName>
    </submittedName>
</protein>
<evidence type="ECO:0000313" key="4">
    <source>
        <dbReference type="Proteomes" id="UP001176961"/>
    </source>
</evidence>
<keyword evidence="2" id="KW-0812">Transmembrane</keyword>